<dbReference type="GO" id="GO:0005524">
    <property type="term" value="F:ATP binding"/>
    <property type="evidence" value="ECO:0007669"/>
    <property type="project" value="UniProtKB-KW"/>
</dbReference>
<dbReference type="InterPro" id="IPR039657">
    <property type="entry name" value="Dimethylallyltransferase"/>
</dbReference>
<gene>
    <name evidence="8" type="primary">IPT2_1</name>
    <name evidence="8" type="ORF">g.46942</name>
</gene>
<evidence type="ECO:0000256" key="6">
    <source>
        <dbReference type="RuleBase" id="RU003785"/>
    </source>
</evidence>
<dbReference type="GO" id="GO:0005739">
    <property type="term" value="C:mitochondrion"/>
    <property type="evidence" value="ECO:0007669"/>
    <property type="project" value="TreeGrafter"/>
</dbReference>
<keyword evidence="4 6" id="KW-0547">Nucleotide-binding</keyword>
<accession>A0A1D1Y884</accession>
<dbReference type="GO" id="GO:0052381">
    <property type="term" value="F:tRNA dimethylallyltransferase activity"/>
    <property type="evidence" value="ECO:0007669"/>
    <property type="project" value="InterPro"/>
</dbReference>
<proteinExistence type="inferred from homology"/>
<dbReference type="EMBL" id="GDJX01017083">
    <property type="protein sequence ID" value="JAT50853.1"/>
    <property type="molecule type" value="Transcribed_RNA"/>
</dbReference>
<evidence type="ECO:0000256" key="1">
    <source>
        <dbReference type="ARBA" id="ARBA00005842"/>
    </source>
</evidence>
<dbReference type="NCBIfam" id="TIGR00174">
    <property type="entry name" value="miaA"/>
    <property type="match status" value="1"/>
</dbReference>
<dbReference type="Gene3D" id="1.10.20.140">
    <property type="match status" value="1"/>
</dbReference>
<sequence>MGGGAAAEEEEEEPRQDERKGPHGPSPPPSPQCEKTGREAASVGQREKKTKVVVVMGATGSGKSRLAIDLASHFPLEVVNADSMQVYRGLDVLTNKVPLQDRRGVPHHLLGFVDASVDFTSRDFRDLAIPIIEDVSSRGCLPVVVGGTNYYIQALVSPFLVDDLVEDMDGCSLNVLEGSLQHDLKLDLDNNDSHAAFDRLKEIDPAAANRIHPNDRRKINHYLSLYESSGLLPSELFQGKTSEDRDGVGQRISDMTVVSYGWMLLSLHLIDMLNKG</sequence>
<evidence type="ECO:0000256" key="4">
    <source>
        <dbReference type="ARBA" id="ARBA00022741"/>
    </source>
</evidence>
<keyword evidence="5 6" id="KW-0067">ATP-binding</keyword>
<dbReference type="Gene3D" id="3.40.50.300">
    <property type="entry name" value="P-loop containing nucleotide triphosphate hydrolases"/>
    <property type="match status" value="1"/>
</dbReference>
<name>A0A1D1Y884_9ARAE</name>
<keyword evidence="2 6" id="KW-0808">Transferase</keyword>
<reference evidence="8" key="1">
    <citation type="submission" date="2015-07" db="EMBL/GenBank/DDBJ databases">
        <title>Transcriptome Assembly of Anthurium amnicola.</title>
        <authorList>
            <person name="Suzuki J."/>
        </authorList>
    </citation>
    <scope>NUCLEOTIDE SEQUENCE</scope>
</reference>
<dbReference type="InterPro" id="IPR018022">
    <property type="entry name" value="IPT"/>
</dbReference>
<evidence type="ECO:0000256" key="5">
    <source>
        <dbReference type="ARBA" id="ARBA00022840"/>
    </source>
</evidence>
<keyword evidence="3" id="KW-0203">Cytokinin biosynthesis</keyword>
<dbReference type="Pfam" id="PF01715">
    <property type="entry name" value="IPPT"/>
    <property type="match status" value="1"/>
</dbReference>
<comment type="similarity">
    <text evidence="1 6">Belongs to the IPP transferase family.</text>
</comment>
<evidence type="ECO:0000256" key="2">
    <source>
        <dbReference type="ARBA" id="ARBA00022679"/>
    </source>
</evidence>
<dbReference type="SUPFAM" id="SSF52540">
    <property type="entry name" value="P-loop containing nucleoside triphosphate hydrolases"/>
    <property type="match status" value="1"/>
</dbReference>
<evidence type="ECO:0000256" key="3">
    <source>
        <dbReference type="ARBA" id="ARBA00022712"/>
    </source>
</evidence>
<organism evidence="8">
    <name type="scientific">Anthurium amnicola</name>
    <dbReference type="NCBI Taxonomy" id="1678845"/>
    <lineage>
        <taxon>Eukaryota</taxon>
        <taxon>Viridiplantae</taxon>
        <taxon>Streptophyta</taxon>
        <taxon>Embryophyta</taxon>
        <taxon>Tracheophyta</taxon>
        <taxon>Spermatophyta</taxon>
        <taxon>Magnoliopsida</taxon>
        <taxon>Liliopsida</taxon>
        <taxon>Araceae</taxon>
        <taxon>Pothoideae</taxon>
        <taxon>Potheae</taxon>
        <taxon>Anthurium</taxon>
    </lineage>
</organism>
<dbReference type="InterPro" id="IPR027417">
    <property type="entry name" value="P-loop_NTPase"/>
</dbReference>
<dbReference type="PANTHER" id="PTHR11088">
    <property type="entry name" value="TRNA DIMETHYLALLYLTRANSFERASE"/>
    <property type="match status" value="1"/>
</dbReference>
<evidence type="ECO:0000313" key="8">
    <source>
        <dbReference type="EMBL" id="JAT50853.1"/>
    </source>
</evidence>
<dbReference type="GO" id="GO:0006400">
    <property type="term" value="P:tRNA modification"/>
    <property type="evidence" value="ECO:0007669"/>
    <property type="project" value="TreeGrafter"/>
</dbReference>
<dbReference type="PANTHER" id="PTHR11088:SF82">
    <property type="entry name" value="TRNA DIMETHYLALLYLTRANSFERASE 2"/>
    <property type="match status" value="1"/>
</dbReference>
<dbReference type="AlphaFoldDB" id="A0A1D1Y884"/>
<protein>
    <submittedName>
        <fullName evidence="8">tRNA dimethylallyltransferase 2</fullName>
    </submittedName>
</protein>
<evidence type="ECO:0000256" key="7">
    <source>
        <dbReference type="SAM" id="MobiDB-lite"/>
    </source>
</evidence>
<feature type="region of interest" description="Disordered" evidence="7">
    <location>
        <begin position="1"/>
        <end position="48"/>
    </location>
</feature>
<dbReference type="GO" id="GO:0009691">
    <property type="term" value="P:cytokinin biosynthetic process"/>
    <property type="evidence" value="ECO:0007669"/>
    <property type="project" value="UniProtKB-KW"/>
</dbReference>